<evidence type="ECO:0000313" key="2">
    <source>
        <dbReference type="Proteomes" id="UP001060170"/>
    </source>
</evidence>
<protein>
    <submittedName>
        <fullName evidence="1">Uncharacterized protein</fullName>
    </submittedName>
</protein>
<accession>A0ACC0ET51</accession>
<organism evidence="1 2">
    <name type="scientific">Puccinia striiformis f. sp. tritici</name>
    <dbReference type="NCBI Taxonomy" id="168172"/>
    <lineage>
        <taxon>Eukaryota</taxon>
        <taxon>Fungi</taxon>
        <taxon>Dikarya</taxon>
        <taxon>Basidiomycota</taxon>
        <taxon>Pucciniomycotina</taxon>
        <taxon>Pucciniomycetes</taxon>
        <taxon>Pucciniales</taxon>
        <taxon>Pucciniaceae</taxon>
        <taxon>Puccinia</taxon>
    </lineage>
</organism>
<keyword evidence="2" id="KW-1185">Reference proteome</keyword>
<comment type="caution">
    <text evidence="1">The sequence shown here is derived from an EMBL/GenBank/DDBJ whole genome shotgun (WGS) entry which is preliminary data.</text>
</comment>
<dbReference type="Proteomes" id="UP001060170">
    <property type="component" value="Chromosome 3"/>
</dbReference>
<reference evidence="1 2" key="3">
    <citation type="journal article" date="2022" name="Microbiol. Spectr.">
        <title>Folding features and dynamics of 3D genome architecture in plant fungal pathogens.</title>
        <authorList>
            <person name="Xia C."/>
        </authorList>
    </citation>
    <scope>NUCLEOTIDE SEQUENCE [LARGE SCALE GENOMIC DNA]</scope>
    <source>
        <strain evidence="1 2">93-210</strain>
    </source>
</reference>
<proteinExistence type="predicted"/>
<gene>
    <name evidence="1" type="ORF">MJO28_002987</name>
</gene>
<name>A0ACC0ET51_9BASI</name>
<reference evidence="2" key="2">
    <citation type="journal article" date="2018" name="Mol. Plant Microbe Interact.">
        <title>Genome sequence resources for the wheat stripe rust pathogen (Puccinia striiformis f. sp. tritici) and the barley stripe rust pathogen (Puccinia striiformis f. sp. hordei).</title>
        <authorList>
            <person name="Xia C."/>
            <person name="Wang M."/>
            <person name="Yin C."/>
            <person name="Cornejo O.E."/>
            <person name="Hulbert S.H."/>
            <person name="Chen X."/>
        </authorList>
    </citation>
    <scope>NUCLEOTIDE SEQUENCE [LARGE SCALE GENOMIC DNA]</scope>
    <source>
        <strain evidence="2">93-210</strain>
    </source>
</reference>
<sequence>MADLILNFEVGPTTTKTRSSHIQTTPGSWTHKHKQKRRAKQNQSKTITSTTTETGTGTTQTIPIRSVKRTNDEEILPESRKKSKLQIILSLFSSTIIPTIKPQTNDSPSSMVVYASLNASLSLIQVTSSSLSLHPQISSHLSTSNKIGPINPPTAIQSIAWTLLSSFTQSNTLTRDMIIQSETGSGKTSAYVVPIIQDLLTLPINLPQITWSREIGTLAIILVPTRELAEQVYLVAIDLLSFAQRSSNPNNLEGRQTEDQPESSVDGLNPRWIVHGTLHGVSFFSFSSSNRRNQQLSLDFDWGDRAPIEPTKKQDFEGDYHY</sequence>
<dbReference type="EMBL" id="CM045867">
    <property type="protein sequence ID" value="KAI7959196.1"/>
    <property type="molecule type" value="Genomic_DNA"/>
</dbReference>
<evidence type="ECO:0000313" key="1">
    <source>
        <dbReference type="EMBL" id="KAI7959196.1"/>
    </source>
</evidence>
<reference evidence="2" key="1">
    <citation type="journal article" date="2018" name="BMC Genomics">
        <title>Genomic insights into host adaptation between the wheat stripe rust pathogen (Puccinia striiformis f. sp. tritici) and the barley stripe rust pathogen (Puccinia striiformis f. sp. hordei).</title>
        <authorList>
            <person name="Xia C."/>
            <person name="Wang M."/>
            <person name="Yin C."/>
            <person name="Cornejo O.E."/>
            <person name="Hulbert S.H."/>
            <person name="Chen X."/>
        </authorList>
    </citation>
    <scope>NUCLEOTIDE SEQUENCE [LARGE SCALE GENOMIC DNA]</scope>
    <source>
        <strain evidence="2">93-210</strain>
    </source>
</reference>